<evidence type="ECO:0000313" key="2">
    <source>
        <dbReference type="EMBL" id="RAL60071.1"/>
    </source>
</evidence>
<dbReference type="EMBL" id="QKRW01000044">
    <property type="protein sequence ID" value="RAL60071.1"/>
    <property type="molecule type" value="Genomic_DNA"/>
</dbReference>
<reference evidence="2 3" key="1">
    <citation type="submission" date="2018-06" db="EMBL/GenBank/DDBJ databases">
        <title>Genome Sequence of the Brown Rot Fungal Pathogen Monilinia fructigena.</title>
        <authorList>
            <person name="Landi L."/>
            <person name="De Miccolis Angelini R.M."/>
            <person name="Pollastro S."/>
            <person name="Abate D."/>
            <person name="Faretra F."/>
            <person name="Romanazzi G."/>
        </authorList>
    </citation>
    <scope>NUCLEOTIDE SEQUENCE [LARGE SCALE GENOMIC DNA]</scope>
    <source>
        <strain evidence="2 3">Mfrg269</strain>
    </source>
</reference>
<keyword evidence="1" id="KW-0175">Coiled coil</keyword>
<comment type="caution">
    <text evidence="2">The sequence shown here is derived from an EMBL/GenBank/DDBJ whole genome shotgun (WGS) entry which is preliminary data.</text>
</comment>
<evidence type="ECO:0000313" key="3">
    <source>
        <dbReference type="Proteomes" id="UP000249056"/>
    </source>
</evidence>
<name>A0A395IIP7_9HELO</name>
<dbReference type="Proteomes" id="UP000249056">
    <property type="component" value="Unassembled WGS sequence"/>
</dbReference>
<gene>
    <name evidence="2" type="ORF">DID88_000697</name>
</gene>
<proteinExistence type="predicted"/>
<organism evidence="2 3">
    <name type="scientific">Monilinia fructigena</name>
    <dbReference type="NCBI Taxonomy" id="38457"/>
    <lineage>
        <taxon>Eukaryota</taxon>
        <taxon>Fungi</taxon>
        <taxon>Dikarya</taxon>
        <taxon>Ascomycota</taxon>
        <taxon>Pezizomycotina</taxon>
        <taxon>Leotiomycetes</taxon>
        <taxon>Helotiales</taxon>
        <taxon>Sclerotiniaceae</taxon>
        <taxon>Monilinia</taxon>
    </lineage>
</organism>
<evidence type="ECO:0000256" key="1">
    <source>
        <dbReference type="SAM" id="Coils"/>
    </source>
</evidence>
<dbReference type="AlphaFoldDB" id="A0A395IIP7"/>
<protein>
    <submittedName>
        <fullName evidence="2">Uncharacterized protein</fullName>
    </submittedName>
</protein>
<sequence length="418" mass="47944">MSQGAIAKLLMDMHQAEIAMQSERITTAQLRRQFEHAPTNASEDEDDDGNLLAATLSELEDSRTPSNQPLGNKVGILNGLSIEFCDGIEHKIIKLDLSPEQTERMHIWKQSLMEIASAKTTSQEDNSDIALVVQWNTKPRDEMITQQIQATNALEQKMEEKISLLQQQLAIAKTEISKEQMKTLRDQESMIVSHNMAVAGKKAESRIRRLQEQRKIEKLKEAQEIETNTLKADFESQFAELEKKYRPIFEIGESILAREREKSKPYSEHNEEIIDQGNLAAHGGNCLAVSQQMAKNSIDEDKKWFETSYGVSIENFTRHQNSSTMVKALNMQYSTIKFKFVQLSETEFESRFQLLMKKVREWEDHFEKTLGEPSESLDTFLTEDEDAVQIFSAICQVYNDAAESDKKRRKVEWKKISG</sequence>
<dbReference type="OrthoDB" id="3548420at2759"/>
<accession>A0A395IIP7</accession>
<keyword evidence="3" id="KW-1185">Reference proteome</keyword>
<feature type="coiled-coil region" evidence="1">
    <location>
        <begin position="148"/>
        <end position="222"/>
    </location>
</feature>